<evidence type="ECO:0000256" key="2">
    <source>
        <dbReference type="ARBA" id="ARBA00074073"/>
    </source>
</evidence>
<dbReference type="GO" id="GO:0005829">
    <property type="term" value="C:cytosol"/>
    <property type="evidence" value="ECO:0007669"/>
    <property type="project" value="TreeGrafter"/>
</dbReference>
<proteinExistence type="inferred from homology"/>
<organism evidence="4 5">
    <name type="scientific">Providencia rustigianii</name>
    <dbReference type="NCBI Taxonomy" id="158850"/>
    <lineage>
        <taxon>Bacteria</taxon>
        <taxon>Pseudomonadati</taxon>
        <taxon>Pseudomonadota</taxon>
        <taxon>Gammaproteobacteria</taxon>
        <taxon>Enterobacterales</taxon>
        <taxon>Morganellaceae</taxon>
        <taxon>Providencia</taxon>
    </lineage>
</organism>
<dbReference type="PANTHER" id="PTHR46229">
    <property type="entry name" value="BOLA TRANSCRIPTION REGULATOR"/>
    <property type="match status" value="1"/>
</dbReference>
<dbReference type="Gene3D" id="3.30.300.90">
    <property type="entry name" value="BolA-like"/>
    <property type="match status" value="1"/>
</dbReference>
<dbReference type="SUPFAM" id="SSF82657">
    <property type="entry name" value="BolA-like"/>
    <property type="match status" value="1"/>
</dbReference>
<dbReference type="Pfam" id="PF01722">
    <property type="entry name" value="BolA"/>
    <property type="match status" value="1"/>
</dbReference>
<dbReference type="InterPro" id="IPR050961">
    <property type="entry name" value="BolA/IbaG_stress_morph_reg"/>
</dbReference>
<evidence type="ECO:0000256" key="3">
    <source>
        <dbReference type="RuleBase" id="RU003860"/>
    </source>
</evidence>
<dbReference type="InterPro" id="IPR036065">
    <property type="entry name" value="BolA-like_sf"/>
</dbReference>
<evidence type="ECO:0000256" key="1">
    <source>
        <dbReference type="ARBA" id="ARBA00005578"/>
    </source>
</evidence>
<dbReference type="RefSeq" id="WP_039855596.1">
    <property type="nucleotide sequence ID" value="NZ_CABLCG010000013.1"/>
</dbReference>
<dbReference type="EMBL" id="UGUA01000002">
    <property type="protein sequence ID" value="SUC34585.1"/>
    <property type="molecule type" value="Genomic_DNA"/>
</dbReference>
<dbReference type="NCBIfam" id="NF008638">
    <property type="entry name" value="PRK11628.1"/>
    <property type="match status" value="1"/>
</dbReference>
<gene>
    <name evidence="4" type="primary">bolA</name>
    <name evidence="4" type="ORF">NCTC12026_00931</name>
</gene>
<evidence type="ECO:0000313" key="4">
    <source>
        <dbReference type="EMBL" id="SUC34585.1"/>
    </source>
</evidence>
<dbReference type="FunFam" id="3.30.300.90:FF:000001">
    <property type="entry name" value="Transcriptional regulator BolA"/>
    <property type="match status" value="1"/>
</dbReference>
<dbReference type="PANTHER" id="PTHR46229:SF2">
    <property type="entry name" value="BOLA-LIKE PROTEIN 1"/>
    <property type="match status" value="1"/>
</dbReference>
<evidence type="ECO:0000313" key="5">
    <source>
        <dbReference type="Proteomes" id="UP000255129"/>
    </source>
</evidence>
<dbReference type="OrthoDB" id="9801469at2"/>
<dbReference type="GO" id="GO:0006351">
    <property type="term" value="P:DNA-templated transcription"/>
    <property type="evidence" value="ECO:0007669"/>
    <property type="project" value="TreeGrafter"/>
</dbReference>
<accession>A0A379G0W9</accession>
<comment type="similarity">
    <text evidence="1 3">Belongs to the BolA/IbaG family.</text>
</comment>
<reference evidence="4 5" key="1">
    <citation type="submission" date="2018-06" db="EMBL/GenBank/DDBJ databases">
        <authorList>
            <consortium name="Pathogen Informatics"/>
            <person name="Doyle S."/>
        </authorList>
    </citation>
    <scope>NUCLEOTIDE SEQUENCE [LARGE SCALE GENOMIC DNA]</scope>
    <source>
        <strain evidence="4 5">NCTC12026</strain>
    </source>
</reference>
<dbReference type="Proteomes" id="UP000255129">
    <property type="component" value="Unassembled WGS sequence"/>
</dbReference>
<dbReference type="AlphaFoldDB" id="A0A379G0W9"/>
<sequence>MDANTPPTMQSRVSEKLQAAFKPDYLDVINESHQHNVLPGSESHFKVVLVSEKFENMRMIGRHREIYAILADELAGGIHALALHTYTPKEWDELASTVLKSPACRGVGGINR</sequence>
<dbReference type="InterPro" id="IPR002634">
    <property type="entry name" value="BolA"/>
</dbReference>
<protein>
    <recommendedName>
        <fullName evidence="2">DNA-binding transcriptional regulator BolA</fullName>
    </recommendedName>
</protein>
<dbReference type="GeneID" id="93420281"/>
<dbReference type="GO" id="GO:1990229">
    <property type="term" value="C:iron-sulfur cluster assembly complex"/>
    <property type="evidence" value="ECO:0007669"/>
    <property type="project" value="UniProtKB-ARBA"/>
</dbReference>
<name>A0A379G0W9_9GAMM</name>
<dbReference type="PIRSF" id="PIRSF003113">
    <property type="entry name" value="BolA"/>
    <property type="match status" value="1"/>
</dbReference>